<evidence type="ECO:0000259" key="20">
    <source>
        <dbReference type="PROSITE" id="PS51914"/>
    </source>
</evidence>
<keyword evidence="13" id="KW-0333">Golgi apparatus</keyword>
<comment type="subcellular location">
    <subcellularLocation>
        <location evidence="2">Cytoplasmic vesicle membrane</location>
        <topology evidence="2">Single-pass type I membrane protein</topology>
    </subcellularLocation>
    <subcellularLocation>
        <location evidence="4">Golgi apparatus membrane</location>
        <topology evidence="4">Single-pass type I membrane protein</topology>
    </subcellularLocation>
    <subcellularLocation>
        <location evidence="1">Mitochondrion membrane</location>
        <topology evidence="1">Single-pass membrane protein</topology>
    </subcellularLocation>
    <subcellularLocation>
        <location evidence="3">Preautophagosomal structure membrane</location>
        <topology evidence="3">Single-pass type I membrane protein</topology>
    </subcellularLocation>
</comment>
<evidence type="ECO:0000256" key="9">
    <source>
        <dbReference type="ARBA" id="ARBA00022729"/>
    </source>
</evidence>
<keyword evidence="10" id="KW-0653">Protein transport</keyword>
<name>A0A9P6RFN6_9FUNG</name>
<evidence type="ECO:0000256" key="1">
    <source>
        <dbReference type="ARBA" id="ARBA00004304"/>
    </source>
</evidence>
<evidence type="ECO:0000256" key="7">
    <source>
        <dbReference type="ARBA" id="ARBA00022448"/>
    </source>
</evidence>
<feature type="signal peptide" evidence="19">
    <location>
        <begin position="1"/>
        <end position="25"/>
    </location>
</feature>
<keyword evidence="22" id="KW-1185">Reference proteome</keyword>
<keyword evidence="11 18" id="KW-1133">Transmembrane helix</keyword>
<dbReference type="PANTHER" id="PTHR15071">
    <property type="entry name" value="MANNOSE-6-PHOSPHATE RECEPTOR FAMILY MEMBER"/>
    <property type="match status" value="1"/>
</dbReference>
<evidence type="ECO:0000313" key="22">
    <source>
        <dbReference type="Proteomes" id="UP000738325"/>
    </source>
</evidence>
<evidence type="ECO:0000256" key="16">
    <source>
        <dbReference type="ARBA" id="ARBA00023157"/>
    </source>
</evidence>
<keyword evidence="12" id="KW-0072">Autophagy</keyword>
<evidence type="ECO:0000256" key="4">
    <source>
        <dbReference type="ARBA" id="ARBA00004614"/>
    </source>
</evidence>
<comment type="caution">
    <text evidence="21">The sequence shown here is derived from an EMBL/GenBank/DDBJ whole genome shotgun (WGS) entry which is preliminary data.</text>
</comment>
<evidence type="ECO:0000313" key="21">
    <source>
        <dbReference type="EMBL" id="KAG0316347.1"/>
    </source>
</evidence>
<feature type="chain" id="PRO_5040494317" description="Autophagy-related protein 27" evidence="19">
    <location>
        <begin position="26"/>
        <end position="291"/>
    </location>
</feature>
<evidence type="ECO:0000256" key="18">
    <source>
        <dbReference type="SAM" id="Phobius"/>
    </source>
</evidence>
<feature type="domain" description="MRH" evidence="20">
    <location>
        <begin position="33"/>
        <end position="207"/>
    </location>
</feature>
<dbReference type="GO" id="GO:0034045">
    <property type="term" value="C:phagophore assembly site membrane"/>
    <property type="evidence" value="ECO:0007669"/>
    <property type="project" value="UniProtKB-SubCell"/>
</dbReference>
<evidence type="ECO:0000256" key="14">
    <source>
        <dbReference type="ARBA" id="ARBA00023128"/>
    </source>
</evidence>
<evidence type="ECO:0000256" key="5">
    <source>
        <dbReference type="ARBA" id="ARBA00005363"/>
    </source>
</evidence>
<dbReference type="GO" id="GO:0000139">
    <property type="term" value="C:Golgi membrane"/>
    <property type="evidence" value="ECO:0007669"/>
    <property type="project" value="UniProtKB-SubCell"/>
</dbReference>
<accession>A0A9P6RFN6</accession>
<dbReference type="PANTHER" id="PTHR15071:SF13">
    <property type="entry name" value="AUTOPHAGY-RELATED PROTEIN 27"/>
    <property type="match status" value="1"/>
</dbReference>
<evidence type="ECO:0000256" key="2">
    <source>
        <dbReference type="ARBA" id="ARBA00004358"/>
    </source>
</evidence>
<protein>
    <recommendedName>
        <fullName evidence="6">Autophagy-related protein 27</fullName>
    </recommendedName>
</protein>
<evidence type="ECO:0000256" key="15">
    <source>
        <dbReference type="ARBA" id="ARBA00023136"/>
    </source>
</evidence>
<keyword evidence="9 19" id="KW-0732">Signal</keyword>
<keyword evidence="7" id="KW-0813">Transport</keyword>
<evidence type="ECO:0000256" key="10">
    <source>
        <dbReference type="ARBA" id="ARBA00022927"/>
    </source>
</evidence>
<evidence type="ECO:0000256" key="8">
    <source>
        <dbReference type="ARBA" id="ARBA00022692"/>
    </source>
</evidence>
<dbReference type="GO" id="GO:0015031">
    <property type="term" value="P:protein transport"/>
    <property type="evidence" value="ECO:0007669"/>
    <property type="project" value="UniProtKB-KW"/>
</dbReference>
<dbReference type="SUPFAM" id="SSF50911">
    <property type="entry name" value="Mannose 6-phosphate receptor domain"/>
    <property type="match status" value="2"/>
</dbReference>
<evidence type="ECO:0000256" key="12">
    <source>
        <dbReference type="ARBA" id="ARBA00023006"/>
    </source>
</evidence>
<evidence type="ECO:0000256" key="17">
    <source>
        <dbReference type="ARBA" id="ARBA00023329"/>
    </source>
</evidence>
<proteinExistence type="inferred from homology"/>
<evidence type="ECO:0000256" key="19">
    <source>
        <dbReference type="SAM" id="SignalP"/>
    </source>
</evidence>
<reference evidence="21" key="1">
    <citation type="journal article" date="2020" name="Fungal Divers.">
        <title>Resolving the Mortierellaceae phylogeny through synthesis of multi-gene phylogenetics and phylogenomics.</title>
        <authorList>
            <person name="Vandepol N."/>
            <person name="Liber J."/>
            <person name="Desiro A."/>
            <person name="Na H."/>
            <person name="Kennedy M."/>
            <person name="Barry K."/>
            <person name="Grigoriev I.V."/>
            <person name="Miller A.N."/>
            <person name="O'Donnell K."/>
            <person name="Stajich J.E."/>
            <person name="Bonito G."/>
        </authorList>
    </citation>
    <scope>NUCLEOTIDE SEQUENCE</scope>
    <source>
        <strain evidence="21">REB-010B</strain>
    </source>
</reference>
<gene>
    <name evidence="21" type="ORF">BGZ99_006944</name>
</gene>
<keyword evidence="8 18" id="KW-0812">Transmembrane</keyword>
<dbReference type="Proteomes" id="UP000738325">
    <property type="component" value="Unassembled WGS sequence"/>
</dbReference>
<dbReference type="OrthoDB" id="29460at2759"/>
<dbReference type="AlphaFoldDB" id="A0A9P6RFN6"/>
<dbReference type="PROSITE" id="PS51914">
    <property type="entry name" value="MRH"/>
    <property type="match status" value="1"/>
</dbReference>
<evidence type="ECO:0000256" key="13">
    <source>
        <dbReference type="ARBA" id="ARBA00023034"/>
    </source>
</evidence>
<dbReference type="InterPro" id="IPR044865">
    <property type="entry name" value="MRH_dom"/>
</dbReference>
<dbReference type="Pfam" id="PF09451">
    <property type="entry name" value="ATG27"/>
    <property type="match status" value="1"/>
</dbReference>
<organism evidence="21 22">
    <name type="scientific">Dissophora globulifera</name>
    <dbReference type="NCBI Taxonomy" id="979702"/>
    <lineage>
        <taxon>Eukaryota</taxon>
        <taxon>Fungi</taxon>
        <taxon>Fungi incertae sedis</taxon>
        <taxon>Mucoromycota</taxon>
        <taxon>Mortierellomycotina</taxon>
        <taxon>Mortierellomycetes</taxon>
        <taxon>Mortierellales</taxon>
        <taxon>Mortierellaceae</taxon>
        <taxon>Dissophora</taxon>
    </lineage>
</organism>
<dbReference type="InterPro" id="IPR009011">
    <property type="entry name" value="Man6P_isomerase_rcpt-bd_dom_sf"/>
</dbReference>
<keyword evidence="16" id="KW-1015">Disulfide bond</keyword>
<dbReference type="GO" id="GO:0031966">
    <property type="term" value="C:mitochondrial membrane"/>
    <property type="evidence" value="ECO:0007669"/>
    <property type="project" value="UniProtKB-SubCell"/>
</dbReference>
<feature type="transmembrane region" description="Helical" evidence="18">
    <location>
        <begin position="220"/>
        <end position="241"/>
    </location>
</feature>
<dbReference type="EMBL" id="JAAAIP010000486">
    <property type="protein sequence ID" value="KAG0316347.1"/>
    <property type="molecule type" value="Genomic_DNA"/>
</dbReference>
<sequence>MTRIHARLAATALATLGVLAALAAAQADAPAPFACDNINVEGRVYNISAFKPTTFTIKGEPRDEHPSKIRVDYQLNPCQAIVVPEGEETSHCKAGAWVCQDTKQVPAEGDPKTIFLRAIAGSAPASDNSPAREVAPSVAQADKLEDIKEVPWNLTLKGGVIDGQDQSAVITFICDMAITDEKAGPALTKYENGVAYFSWKSSFACPRETQLPLAEGMSGFSVFLIVVSVFAGIYLVSGAFYNYKVYGSRGIDLIPHIDFWREFPALVVDVVRHVWDSVTGRTSSGRGYVSV</sequence>
<dbReference type="InterPro" id="IPR018939">
    <property type="entry name" value="Autophagy-rel_prot_27"/>
</dbReference>
<evidence type="ECO:0000256" key="3">
    <source>
        <dbReference type="ARBA" id="ARBA00004472"/>
    </source>
</evidence>
<evidence type="ECO:0000256" key="11">
    <source>
        <dbReference type="ARBA" id="ARBA00022989"/>
    </source>
</evidence>
<comment type="similarity">
    <text evidence="5">Belongs to the ATG27 family.</text>
</comment>
<dbReference type="Gene3D" id="2.70.130.10">
    <property type="entry name" value="Mannose-6-phosphate receptor binding domain"/>
    <property type="match status" value="1"/>
</dbReference>
<dbReference type="GO" id="GO:0030659">
    <property type="term" value="C:cytoplasmic vesicle membrane"/>
    <property type="evidence" value="ECO:0007669"/>
    <property type="project" value="UniProtKB-SubCell"/>
</dbReference>
<evidence type="ECO:0000256" key="6">
    <source>
        <dbReference type="ARBA" id="ARBA00013776"/>
    </source>
</evidence>
<keyword evidence="14" id="KW-0496">Mitochondrion</keyword>
<dbReference type="GO" id="GO:0006914">
    <property type="term" value="P:autophagy"/>
    <property type="evidence" value="ECO:0007669"/>
    <property type="project" value="UniProtKB-KW"/>
</dbReference>
<keyword evidence="15 18" id="KW-0472">Membrane</keyword>
<keyword evidence="17" id="KW-0968">Cytoplasmic vesicle</keyword>